<dbReference type="GO" id="GO:0003796">
    <property type="term" value="F:lysozyme activity"/>
    <property type="evidence" value="ECO:0007669"/>
    <property type="project" value="InterPro"/>
</dbReference>
<keyword evidence="3" id="KW-1185">Reference proteome</keyword>
<dbReference type="OrthoDB" id="2312598at2"/>
<evidence type="ECO:0000313" key="2">
    <source>
        <dbReference type="EMBL" id="ERL64650.1"/>
    </source>
</evidence>
<dbReference type="SUPFAM" id="SSF51445">
    <property type="entry name" value="(Trans)glycosidases"/>
    <property type="match status" value="1"/>
</dbReference>
<evidence type="ECO:0000313" key="3">
    <source>
        <dbReference type="Proteomes" id="UP000030647"/>
    </source>
</evidence>
<dbReference type="eggNOG" id="COG3757">
    <property type="taxonomic scope" value="Bacteria"/>
</dbReference>
<name>U4TMJ7_9LACO</name>
<dbReference type="STRING" id="1231336.L248_0707"/>
<dbReference type="PROSITE" id="PS51904">
    <property type="entry name" value="GLYCOSYL_HYDROL_F25_2"/>
    <property type="match status" value="1"/>
</dbReference>
<dbReference type="InterPro" id="IPR017853">
    <property type="entry name" value="GH"/>
</dbReference>
<dbReference type="Gene3D" id="3.20.20.80">
    <property type="entry name" value="Glycosidases"/>
    <property type="match status" value="1"/>
</dbReference>
<sequence>MQHHKTWKRILLTAFLTFFVGLFGFNSLAQATTYGLFADVASYQPDDVIFFKSLVTNQVAGVVVKLTQGSADGDAYVNPKAGNQIAAAKAAGLKVSLYHYASYSGTQDAKNEADFFASKISQYGLGKDTVVVDDVEDSSLSNPYGDTVTFQARLASYGYTNQVTYSMASWFWANKLPRTYPIWVANYGVDSPQVDNAAAWQYTNNFNGQHVDMSYDFSGLFTTGGNSSATTDKIVQVKNSIGIPLWNGYGSSKSYAGRYLGNNSRWKICAQIYADGKYWYEIGRNQWIESTDTNWPNGYGNSTTPTADNKVIKVQYMSGYSIALWNGYGASRKFSGRYLKDGSAWKVTRQVFSDGEYWYQIGANQWVEGNYTDNPSGLAAFN</sequence>
<dbReference type="GO" id="GO:0016052">
    <property type="term" value="P:carbohydrate catabolic process"/>
    <property type="evidence" value="ECO:0007669"/>
    <property type="project" value="TreeGrafter"/>
</dbReference>
<protein>
    <submittedName>
        <fullName evidence="2">Lysozyme</fullName>
    </submittedName>
</protein>
<dbReference type="AlphaFoldDB" id="U4TMJ7"/>
<dbReference type="GO" id="GO:0009253">
    <property type="term" value="P:peptidoglycan catabolic process"/>
    <property type="evidence" value="ECO:0007669"/>
    <property type="project" value="InterPro"/>
</dbReference>
<reference evidence="3" key="1">
    <citation type="journal article" date="2013" name="Genome Announc.">
        <title>Whole-Genome Sequencing of Lactobacillus shenzhenensis Strain LY-73T.</title>
        <authorList>
            <person name="Lin Z."/>
            <person name="Liu Z."/>
            <person name="Yang R."/>
            <person name="Zou Y."/>
            <person name="Wan D."/>
            <person name="Chen J."/>
            <person name="Guo M."/>
            <person name="Zhao J."/>
            <person name="Fang C."/>
            <person name="Yang R."/>
            <person name="Liu F."/>
        </authorList>
    </citation>
    <scope>NUCLEOTIDE SEQUENCE [LARGE SCALE GENOMIC DNA]</scope>
    <source>
        <strain evidence="3">LY-73</strain>
    </source>
</reference>
<dbReference type="InterPro" id="IPR002053">
    <property type="entry name" value="Glyco_hydro_25"/>
</dbReference>
<dbReference type="PANTHER" id="PTHR34135:SF2">
    <property type="entry name" value="LYSOZYME"/>
    <property type="match status" value="1"/>
</dbReference>
<dbReference type="Proteomes" id="UP000030647">
    <property type="component" value="Unassembled WGS sequence"/>
</dbReference>
<accession>U4TMJ7</accession>
<evidence type="ECO:0000256" key="1">
    <source>
        <dbReference type="ARBA" id="ARBA00010646"/>
    </source>
</evidence>
<gene>
    <name evidence="2" type="ORF">L248_0707</name>
</gene>
<dbReference type="HOGENOM" id="CLU_723189_0_0_9"/>
<proteinExistence type="inferred from homology"/>
<comment type="similarity">
    <text evidence="1">Belongs to the glycosyl hydrolase 25 family.</text>
</comment>
<dbReference type="PANTHER" id="PTHR34135">
    <property type="entry name" value="LYSOZYME"/>
    <property type="match status" value="1"/>
</dbReference>
<dbReference type="GO" id="GO:0016998">
    <property type="term" value="P:cell wall macromolecule catabolic process"/>
    <property type="evidence" value="ECO:0007669"/>
    <property type="project" value="InterPro"/>
</dbReference>
<dbReference type="EMBL" id="KI271594">
    <property type="protein sequence ID" value="ERL64650.1"/>
    <property type="molecule type" value="Genomic_DNA"/>
</dbReference>
<organism evidence="2 3">
    <name type="scientific">Schleiferilactobacillus shenzhenensis LY-73</name>
    <dbReference type="NCBI Taxonomy" id="1231336"/>
    <lineage>
        <taxon>Bacteria</taxon>
        <taxon>Bacillati</taxon>
        <taxon>Bacillota</taxon>
        <taxon>Bacilli</taxon>
        <taxon>Lactobacillales</taxon>
        <taxon>Lactobacillaceae</taxon>
        <taxon>Schleiferilactobacillus</taxon>
    </lineage>
</organism>
<dbReference type="Pfam" id="PF01183">
    <property type="entry name" value="Glyco_hydro_25"/>
    <property type="match status" value="1"/>
</dbReference>
<dbReference type="RefSeq" id="WP_022530039.1">
    <property type="nucleotide sequence ID" value="NZ_KI271594.1"/>
</dbReference>